<evidence type="ECO:0000256" key="1">
    <source>
        <dbReference type="SAM" id="MobiDB-lite"/>
    </source>
</evidence>
<comment type="caution">
    <text evidence="2">The sequence shown here is derived from an EMBL/GenBank/DDBJ whole genome shotgun (WGS) entry which is preliminary data.</text>
</comment>
<feature type="compositionally biased region" description="Basic and acidic residues" evidence="1">
    <location>
        <begin position="557"/>
        <end position="567"/>
    </location>
</feature>
<feature type="compositionally biased region" description="Basic residues" evidence="1">
    <location>
        <begin position="568"/>
        <end position="599"/>
    </location>
</feature>
<keyword evidence="3" id="KW-1185">Reference proteome</keyword>
<feature type="compositionally biased region" description="Basic residues" evidence="1">
    <location>
        <begin position="672"/>
        <end position="686"/>
    </location>
</feature>
<name>A0A226ENH4_FOLCA</name>
<proteinExistence type="predicted"/>
<protein>
    <submittedName>
        <fullName evidence="2">Uncharacterized protein</fullName>
    </submittedName>
</protein>
<organism evidence="2 3">
    <name type="scientific">Folsomia candida</name>
    <name type="common">Springtail</name>
    <dbReference type="NCBI Taxonomy" id="158441"/>
    <lineage>
        <taxon>Eukaryota</taxon>
        <taxon>Metazoa</taxon>
        <taxon>Ecdysozoa</taxon>
        <taxon>Arthropoda</taxon>
        <taxon>Hexapoda</taxon>
        <taxon>Collembola</taxon>
        <taxon>Entomobryomorpha</taxon>
        <taxon>Isotomoidea</taxon>
        <taxon>Isotomidae</taxon>
        <taxon>Proisotominae</taxon>
        <taxon>Folsomia</taxon>
    </lineage>
</organism>
<gene>
    <name evidence="2" type="ORF">Fcan01_04927</name>
</gene>
<feature type="region of interest" description="Disordered" evidence="1">
    <location>
        <begin position="557"/>
        <end position="620"/>
    </location>
</feature>
<evidence type="ECO:0000313" key="3">
    <source>
        <dbReference type="Proteomes" id="UP000198287"/>
    </source>
</evidence>
<evidence type="ECO:0000313" key="2">
    <source>
        <dbReference type="EMBL" id="OXA59182.1"/>
    </source>
</evidence>
<reference evidence="2 3" key="1">
    <citation type="submission" date="2015-12" db="EMBL/GenBank/DDBJ databases">
        <title>The genome of Folsomia candida.</title>
        <authorList>
            <person name="Faddeeva A."/>
            <person name="Derks M.F."/>
            <person name="Anvar Y."/>
            <person name="Smit S."/>
            <person name="Van Straalen N."/>
            <person name="Roelofs D."/>
        </authorList>
    </citation>
    <scope>NUCLEOTIDE SEQUENCE [LARGE SCALE GENOMIC DNA]</scope>
    <source>
        <strain evidence="2 3">VU population</strain>
        <tissue evidence="2">Whole body</tissue>
    </source>
</reference>
<feature type="compositionally biased region" description="Low complexity" evidence="1">
    <location>
        <begin position="687"/>
        <end position="696"/>
    </location>
</feature>
<feature type="region of interest" description="Disordered" evidence="1">
    <location>
        <begin position="668"/>
        <end position="696"/>
    </location>
</feature>
<sequence length="696" mass="77491">MTKVKGQLSRKRLKTLPIMRLLPKGVPYTLQYPDGGMARQQKNRLLMYVYLNQTGNKSNISEIDEFDVANKTFLIRHDGMPSTGDAFLPEEDNNGSNGTAIKKRITYKYVYLNQTGTKSNISETDGTIDDGGHSTAEVNATMQLNFSEIQGTRDEFTPEDSGQNKVLNKTIPTNHIQLNGTRDAVVSDDKVVTNMTSLLLSYDGLQGTGDEFVMDAEGNKVSNRKNVVKNSVKNTEINSTTIVLNNVSRNTTSTVMSTAVLLRHDGLQGTGDEFVPEDAERKVISDTTTAAVNTSKIKDNRNATSAIANETISTNNTTVIKSTVISYGALEGGGDTFSPDNSDNNNKVVNKTIINSNILVHSSTSLNEIDSSKHNRNDAHNLEETLILNYDDQNVEDILGGDFHKNDSTWIEKNVGSKKTSHKKSSHDLKPQMNSLDITEMQDANDEMLETHFTNSSVYKHNFNFTTNLNHSIARRVQEQEQNELIRTTGSHSQSGNEDNSEEMFLSNQVNHEVSTMDDEFAASNEIDRTSMNIESLEVIQSKFTSSHNSTKTEIKNVKIISSDKKNSKQIHKERKNNQTKKSLKKTQSSKKSTSKSKLNKPQDKVASQQKYKGKGIVPKIDASLSTKQISKSKMNHTTETNETDLNAIDENFRLNKTNAMNTVINSTLPKSKSKPRRKCRKRKKISTTTSAPVKR</sequence>
<dbReference type="EMBL" id="LNIX01000002">
    <property type="protein sequence ID" value="OXA59182.1"/>
    <property type="molecule type" value="Genomic_DNA"/>
</dbReference>
<dbReference type="AlphaFoldDB" id="A0A226ENH4"/>
<dbReference type="Proteomes" id="UP000198287">
    <property type="component" value="Unassembled WGS sequence"/>
</dbReference>
<accession>A0A226ENH4</accession>